<reference evidence="2" key="1">
    <citation type="submission" date="2022-04" db="EMBL/GenBank/DDBJ databases">
        <title>Carnegiea gigantea Genome sequencing and assembly v2.</title>
        <authorList>
            <person name="Copetti D."/>
            <person name="Sanderson M.J."/>
            <person name="Burquez A."/>
            <person name="Wojciechowski M.F."/>
        </authorList>
    </citation>
    <scope>NUCLEOTIDE SEQUENCE</scope>
    <source>
        <strain evidence="2">SGP5-SGP5p</strain>
        <tissue evidence="2">Aerial part</tissue>
    </source>
</reference>
<dbReference type="EMBL" id="JAKOGI010001012">
    <property type="protein sequence ID" value="KAJ8428389.1"/>
    <property type="molecule type" value="Genomic_DNA"/>
</dbReference>
<proteinExistence type="predicted"/>
<organism evidence="2 3">
    <name type="scientific">Carnegiea gigantea</name>
    <dbReference type="NCBI Taxonomy" id="171969"/>
    <lineage>
        <taxon>Eukaryota</taxon>
        <taxon>Viridiplantae</taxon>
        <taxon>Streptophyta</taxon>
        <taxon>Embryophyta</taxon>
        <taxon>Tracheophyta</taxon>
        <taxon>Spermatophyta</taxon>
        <taxon>Magnoliopsida</taxon>
        <taxon>eudicotyledons</taxon>
        <taxon>Gunneridae</taxon>
        <taxon>Pentapetalae</taxon>
        <taxon>Caryophyllales</taxon>
        <taxon>Cactineae</taxon>
        <taxon>Cactaceae</taxon>
        <taxon>Cactoideae</taxon>
        <taxon>Echinocereeae</taxon>
        <taxon>Carnegiea</taxon>
    </lineage>
</organism>
<gene>
    <name evidence="2" type="ORF">Cgig2_021404</name>
</gene>
<feature type="compositionally biased region" description="Basic and acidic residues" evidence="1">
    <location>
        <begin position="76"/>
        <end position="89"/>
    </location>
</feature>
<feature type="compositionally biased region" description="Polar residues" evidence="1">
    <location>
        <begin position="90"/>
        <end position="101"/>
    </location>
</feature>
<protein>
    <submittedName>
        <fullName evidence="2">Uncharacterized protein</fullName>
    </submittedName>
</protein>
<feature type="compositionally biased region" description="Low complexity" evidence="1">
    <location>
        <begin position="148"/>
        <end position="158"/>
    </location>
</feature>
<sequence>MTTWMGTLLQQVTKQVKKTMEACLTISQSWDMSPLHNRIALGYDVKEQISWSQVEYHRREYTPERAYTHGNQMASHAEEATTHDRDPKSRSTWKNTVNSKNKMVIPLPNAGSSRKPSMNSQIKGEAIEPSKKAPHGPARSRRRRNDPLRSWPRSLTAI</sequence>
<feature type="compositionally biased region" description="Basic residues" evidence="1">
    <location>
        <begin position="132"/>
        <end position="144"/>
    </location>
</feature>
<evidence type="ECO:0000313" key="3">
    <source>
        <dbReference type="Proteomes" id="UP001153076"/>
    </source>
</evidence>
<keyword evidence="3" id="KW-1185">Reference proteome</keyword>
<evidence type="ECO:0000256" key="1">
    <source>
        <dbReference type="SAM" id="MobiDB-lite"/>
    </source>
</evidence>
<feature type="compositionally biased region" description="Polar residues" evidence="1">
    <location>
        <begin position="110"/>
        <end position="122"/>
    </location>
</feature>
<dbReference type="AlphaFoldDB" id="A0A9Q1JLP2"/>
<dbReference type="Proteomes" id="UP001153076">
    <property type="component" value="Unassembled WGS sequence"/>
</dbReference>
<comment type="caution">
    <text evidence="2">The sequence shown here is derived from an EMBL/GenBank/DDBJ whole genome shotgun (WGS) entry which is preliminary data.</text>
</comment>
<accession>A0A9Q1JLP2</accession>
<feature type="region of interest" description="Disordered" evidence="1">
    <location>
        <begin position="71"/>
        <end position="158"/>
    </location>
</feature>
<name>A0A9Q1JLP2_9CARY</name>
<evidence type="ECO:0000313" key="2">
    <source>
        <dbReference type="EMBL" id="KAJ8428389.1"/>
    </source>
</evidence>